<dbReference type="Proteomes" id="UP000314981">
    <property type="component" value="Chromosome 29"/>
</dbReference>
<dbReference type="GeneTree" id="ENSGT00390000010152"/>
<organism evidence="13 14">
    <name type="scientific">Bos indicus x Bos taurus</name>
    <name type="common">Hybrid cattle</name>
    <dbReference type="NCBI Taxonomy" id="30522"/>
    <lineage>
        <taxon>Eukaryota</taxon>
        <taxon>Metazoa</taxon>
        <taxon>Chordata</taxon>
        <taxon>Craniata</taxon>
        <taxon>Vertebrata</taxon>
        <taxon>Euteleostomi</taxon>
        <taxon>Mammalia</taxon>
        <taxon>Eutheria</taxon>
        <taxon>Laurasiatheria</taxon>
        <taxon>Artiodactyla</taxon>
        <taxon>Ruminantia</taxon>
        <taxon>Pecora</taxon>
        <taxon>Bovidae</taxon>
        <taxon>Bovinae</taxon>
        <taxon>Bos</taxon>
    </lineage>
</organism>
<dbReference type="Ensembl" id="ENSBIXT00005034835.1">
    <property type="protein sequence ID" value="ENSBIXP00005041215.1"/>
    <property type="gene ID" value="ENSBIXG00005024203.1"/>
</dbReference>
<dbReference type="PANTHER" id="PTHR23090">
    <property type="entry name" value="NH 3 /GLUTAMINE-DEPENDENT NAD + SYNTHETASE"/>
    <property type="match status" value="1"/>
</dbReference>
<proteinExistence type="inferred from homology"/>
<dbReference type="NCBIfam" id="TIGR00552">
    <property type="entry name" value="nadE"/>
    <property type="match status" value="1"/>
</dbReference>
<evidence type="ECO:0000256" key="1">
    <source>
        <dbReference type="ARBA" id="ARBA00005188"/>
    </source>
</evidence>
<dbReference type="SUPFAM" id="SSF52402">
    <property type="entry name" value="Adenine nucleotide alpha hydrolases-like"/>
    <property type="match status" value="1"/>
</dbReference>
<dbReference type="Pfam" id="PF00795">
    <property type="entry name" value="CN_hydrolase"/>
    <property type="match status" value="1"/>
</dbReference>
<dbReference type="InterPro" id="IPR036526">
    <property type="entry name" value="C-N_Hydrolase_sf"/>
</dbReference>
<evidence type="ECO:0000256" key="4">
    <source>
        <dbReference type="ARBA" id="ARBA00012743"/>
    </source>
</evidence>
<comment type="pathway">
    <text evidence="1">Cofactor biosynthesis; NAD(+) biosynthesis; NAD(+) from deamido-NAD(+) (L-Gln route): step 1/1.</text>
</comment>
<evidence type="ECO:0000259" key="12">
    <source>
        <dbReference type="PROSITE" id="PS50263"/>
    </source>
</evidence>
<sequence>MHRNVRYNCRVIFLNRWVTAGSSTTPFSPRLGAWSPGAVASSGTTFMAVGYQEGRCLGWPCFSWALSPLTPSDIRYRDDGWSLGTHSSVVRRSVLGGRPCNKVCLADPGHQLLASAHPPGLSCSVPIDGQGGRAGGCSMSRGACSSQERPCSPVCRKILLIRPKMALANEGNYRELRWFTPWSRSRQTEEYFLPRMLQDLTKQETVPFGDAVLSTWDTCIGSEVCEELWTPHSPHVDMGLDGVEIFTNASGSHHVLRKAHARVDLVTMATTKNGGIYLLANQKGCDGDRLYYDGCALIAMNGSIFAQGSQFSLDDVEVLTATLDLEDIRSYRAEISSRNLAASRVSPYPRVKVDFALSCHEDLLEPVSEPIEWKYHSPAEEISLGPACWLWDFLRRSRQAGFFLPLSGGVDSAATACLVYSMCHQVCEAVKRGNLEVLADVRTIVNQLSYTPQDPRELCGRVLTTCYMASENSSQETCDRARELAQQIGSHHIGLHIDPVVKALVGLFSLVTGASPRFAVHGGSDRENLALQNVQARVRMVIAYLFAQLSLWSRGAPGGLLVLGSANVDESLLGYLTKYDCSSADINPIGGISKTDLRAFVQLCVERFQLPALQSILAAPATAELEPLAHGRVSQTDEEDMGMTYAELSVYGRLRKVAKTGPYSMFCKLLDMWRDTCSPRQVADKVKCFFSKYSMNRHKMTTLTPAYHAESYSPDDNRFDLRPFLYNTRWPWQFRCIENQVLQLEGRQRQELDGVD</sequence>
<reference evidence="13" key="2">
    <citation type="submission" date="2025-05" db="UniProtKB">
        <authorList>
            <consortium name="Ensembl"/>
        </authorList>
    </citation>
    <scope>IDENTIFICATION</scope>
</reference>
<dbReference type="GO" id="GO:0005524">
    <property type="term" value="F:ATP binding"/>
    <property type="evidence" value="ECO:0007669"/>
    <property type="project" value="UniProtKB-KW"/>
</dbReference>
<evidence type="ECO:0000256" key="3">
    <source>
        <dbReference type="ARBA" id="ARBA00011643"/>
    </source>
</evidence>
<dbReference type="InterPro" id="IPR014729">
    <property type="entry name" value="Rossmann-like_a/b/a_fold"/>
</dbReference>
<dbReference type="Gene3D" id="3.60.110.10">
    <property type="entry name" value="Carbon-nitrogen hydrolase"/>
    <property type="match status" value="1"/>
</dbReference>
<dbReference type="GO" id="GO:0005737">
    <property type="term" value="C:cytoplasm"/>
    <property type="evidence" value="ECO:0007669"/>
    <property type="project" value="InterPro"/>
</dbReference>
<dbReference type="EC" id="6.3.5.1" evidence="4"/>
<dbReference type="HAMAP" id="MF_02090">
    <property type="entry name" value="NadE_glutamine_dep"/>
    <property type="match status" value="1"/>
</dbReference>
<dbReference type="CDD" id="cd00553">
    <property type="entry name" value="NAD_synthase"/>
    <property type="match status" value="1"/>
</dbReference>
<dbReference type="GO" id="GO:0009435">
    <property type="term" value="P:NAD+ biosynthetic process"/>
    <property type="evidence" value="ECO:0007669"/>
    <property type="project" value="UniProtKB-UniPathway"/>
</dbReference>
<dbReference type="FunFam" id="3.40.50.620:FF:000036">
    <property type="entry name" value="Glutamine-dependent NAD(+) synthetase"/>
    <property type="match status" value="1"/>
</dbReference>
<dbReference type="InterPro" id="IPR014445">
    <property type="entry name" value="Gln-dep_NAD_synthase"/>
</dbReference>
<keyword evidence="6" id="KW-0436">Ligase</keyword>
<comment type="similarity">
    <text evidence="2">In the C-terminal section; belongs to the NAD synthetase family.</text>
</comment>
<reference evidence="14 15" key="1">
    <citation type="submission" date="2018-11" db="EMBL/GenBank/DDBJ databases">
        <title>Haplotype-resolved cattle genomes.</title>
        <authorList>
            <person name="Low W.Y."/>
            <person name="Tearle R."/>
            <person name="Bickhart D.M."/>
            <person name="Rosen B.D."/>
            <person name="Koren S."/>
            <person name="Rhie A."/>
            <person name="Hiendleder S."/>
            <person name="Phillippy A.M."/>
            <person name="Smith T.P.L."/>
            <person name="Williams J.L."/>
        </authorList>
    </citation>
    <scope>NUCLEOTIDE SEQUENCE [LARGE SCALE GENOMIC DNA]</scope>
</reference>
<evidence type="ECO:0000256" key="2">
    <source>
        <dbReference type="ARBA" id="ARBA00007145"/>
    </source>
</evidence>
<evidence type="ECO:0000256" key="8">
    <source>
        <dbReference type="ARBA" id="ARBA00022840"/>
    </source>
</evidence>
<evidence type="ECO:0000313" key="13">
    <source>
        <dbReference type="Ensembl" id="ENSBIXP00000029290.1"/>
    </source>
</evidence>
<dbReference type="Proteomes" id="UP000429181">
    <property type="component" value="Chromosome 29"/>
</dbReference>
<evidence type="ECO:0000256" key="7">
    <source>
        <dbReference type="ARBA" id="ARBA00022741"/>
    </source>
</evidence>
<keyword evidence="7" id="KW-0547">Nucleotide-binding</keyword>
<evidence type="ECO:0000313" key="14">
    <source>
        <dbReference type="Proteomes" id="UP000314981"/>
    </source>
</evidence>
<dbReference type="AlphaFoldDB" id="A0A4W2DXP7"/>
<dbReference type="PROSITE" id="PS50263">
    <property type="entry name" value="CN_HYDROLASE"/>
    <property type="match status" value="1"/>
</dbReference>
<dbReference type="InterPro" id="IPR022310">
    <property type="entry name" value="NAD/GMP_synthase"/>
</dbReference>
<dbReference type="SUPFAM" id="SSF56317">
    <property type="entry name" value="Carbon-nitrogen hydrolase"/>
    <property type="match status" value="1"/>
</dbReference>
<dbReference type="Gene3D" id="3.40.50.620">
    <property type="entry name" value="HUPs"/>
    <property type="match status" value="1"/>
</dbReference>
<dbReference type="GO" id="GO:0004359">
    <property type="term" value="F:glutaminase activity"/>
    <property type="evidence" value="ECO:0007669"/>
    <property type="project" value="InterPro"/>
</dbReference>
<evidence type="ECO:0000256" key="6">
    <source>
        <dbReference type="ARBA" id="ARBA00022598"/>
    </source>
</evidence>
<comment type="subunit">
    <text evidence="3">Homohexamer.</text>
</comment>
<dbReference type="PANTHER" id="PTHR23090:SF9">
    <property type="entry name" value="GLUTAMINE-DEPENDENT NAD(+) SYNTHETASE"/>
    <property type="match status" value="1"/>
</dbReference>
<dbReference type="InterPro" id="IPR003694">
    <property type="entry name" value="NAD_synthase"/>
</dbReference>
<evidence type="ECO:0000256" key="5">
    <source>
        <dbReference type="ARBA" id="ARBA00017309"/>
    </source>
</evidence>
<dbReference type="Pfam" id="PF02540">
    <property type="entry name" value="NAD_synthase"/>
    <property type="match status" value="1"/>
</dbReference>
<dbReference type="UniPathway" id="UPA00253">
    <property type="reaction ID" value="UER00334"/>
</dbReference>
<keyword evidence="8" id="KW-0067">ATP-binding</keyword>
<accession>A0A4W2DXP7</accession>
<name>A0A4W2DXP7_BOBOX</name>
<dbReference type="GO" id="GO:0003952">
    <property type="term" value="F:NAD+ synthase (glutamine-hydrolyzing) activity"/>
    <property type="evidence" value="ECO:0007669"/>
    <property type="project" value="UniProtKB-EC"/>
</dbReference>
<evidence type="ECO:0000256" key="10">
    <source>
        <dbReference type="ARBA" id="ARBA00030681"/>
    </source>
</evidence>
<keyword evidence="9" id="KW-0520">NAD</keyword>
<keyword evidence="14" id="KW-1185">Reference proteome</keyword>
<dbReference type="CDD" id="cd07570">
    <property type="entry name" value="GAT_Gln-NAD-synth"/>
    <property type="match status" value="1"/>
</dbReference>
<evidence type="ECO:0000256" key="11">
    <source>
        <dbReference type="ARBA" id="ARBA00031075"/>
    </source>
</evidence>
<protein>
    <recommendedName>
        <fullName evidence="5">Glutamine-dependent NAD(+) synthetase</fullName>
        <ecNumber evidence="4">6.3.5.1</ecNumber>
    </recommendedName>
    <alternativeName>
        <fullName evidence="10">NAD(+) synthase [glutamine-hydrolyzing]</fullName>
    </alternativeName>
    <alternativeName>
        <fullName evidence="11">NAD(+) synthetase</fullName>
    </alternativeName>
</protein>
<feature type="domain" description="CN hydrolase" evidence="12">
    <location>
        <begin position="157"/>
        <end position="325"/>
    </location>
</feature>
<dbReference type="Ensembl" id="ENSBIXT00000007637.1">
    <property type="protein sequence ID" value="ENSBIXP00000029290.1"/>
    <property type="gene ID" value="ENSBIXG00000010861.1"/>
</dbReference>
<dbReference type="InterPro" id="IPR003010">
    <property type="entry name" value="C-N_Hydrolase"/>
</dbReference>
<evidence type="ECO:0000256" key="9">
    <source>
        <dbReference type="ARBA" id="ARBA00023027"/>
    </source>
</evidence>
<gene>
    <name evidence="13" type="primary">NADSYN1</name>
</gene>
<evidence type="ECO:0000313" key="15">
    <source>
        <dbReference type="Proteomes" id="UP000429181"/>
    </source>
</evidence>